<sequence>AGVLRVPVGPGAAALPQARKRQRREGKRRGVECGGFTHFATKIKLLGKILFDGQRRGTSAAQSKLKRSEPRGGVNSERTSRPELNIEANALK</sequence>
<evidence type="ECO:0000313" key="3">
    <source>
        <dbReference type="Proteomes" id="UP001482620"/>
    </source>
</evidence>
<feature type="compositionally biased region" description="Basic residues" evidence="1">
    <location>
        <begin position="18"/>
        <end position="27"/>
    </location>
</feature>
<evidence type="ECO:0000313" key="2">
    <source>
        <dbReference type="EMBL" id="MEQ2253811.1"/>
    </source>
</evidence>
<accession>A0ABV0V9M6</accession>
<reference evidence="2 3" key="1">
    <citation type="submission" date="2021-06" db="EMBL/GenBank/DDBJ databases">
        <authorList>
            <person name="Palmer J.M."/>
        </authorList>
    </citation>
    <scope>NUCLEOTIDE SEQUENCE [LARGE SCALE GENOMIC DNA]</scope>
    <source>
        <strain evidence="3">if_2019</strain>
        <tissue evidence="2">Muscle</tissue>
    </source>
</reference>
<protein>
    <submittedName>
        <fullName evidence="2">Uncharacterized protein</fullName>
    </submittedName>
</protein>
<evidence type="ECO:0000256" key="1">
    <source>
        <dbReference type="SAM" id="MobiDB-lite"/>
    </source>
</evidence>
<feature type="region of interest" description="Disordered" evidence="1">
    <location>
        <begin position="1"/>
        <end position="29"/>
    </location>
</feature>
<organism evidence="2 3">
    <name type="scientific">Ilyodon furcidens</name>
    <name type="common">goldbreast splitfin</name>
    <dbReference type="NCBI Taxonomy" id="33524"/>
    <lineage>
        <taxon>Eukaryota</taxon>
        <taxon>Metazoa</taxon>
        <taxon>Chordata</taxon>
        <taxon>Craniata</taxon>
        <taxon>Vertebrata</taxon>
        <taxon>Euteleostomi</taxon>
        <taxon>Actinopterygii</taxon>
        <taxon>Neopterygii</taxon>
        <taxon>Teleostei</taxon>
        <taxon>Neoteleostei</taxon>
        <taxon>Acanthomorphata</taxon>
        <taxon>Ovalentaria</taxon>
        <taxon>Atherinomorphae</taxon>
        <taxon>Cyprinodontiformes</taxon>
        <taxon>Goodeidae</taxon>
        <taxon>Ilyodon</taxon>
    </lineage>
</organism>
<feature type="non-terminal residue" evidence="2">
    <location>
        <position position="1"/>
    </location>
</feature>
<dbReference type="Proteomes" id="UP001482620">
    <property type="component" value="Unassembled WGS sequence"/>
</dbReference>
<keyword evidence="3" id="KW-1185">Reference proteome</keyword>
<name>A0ABV0V9M6_9TELE</name>
<dbReference type="EMBL" id="JAHRIQ010100025">
    <property type="protein sequence ID" value="MEQ2253811.1"/>
    <property type="molecule type" value="Genomic_DNA"/>
</dbReference>
<feature type="non-terminal residue" evidence="2">
    <location>
        <position position="92"/>
    </location>
</feature>
<feature type="region of interest" description="Disordered" evidence="1">
    <location>
        <begin position="56"/>
        <end position="92"/>
    </location>
</feature>
<comment type="caution">
    <text evidence="2">The sequence shown here is derived from an EMBL/GenBank/DDBJ whole genome shotgun (WGS) entry which is preliminary data.</text>
</comment>
<gene>
    <name evidence="2" type="ORF">ILYODFUR_036351</name>
</gene>
<proteinExistence type="predicted"/>